<dbReference type="Proteomes" id="UP000318937">
    <property type="component" value="Unassembled WGS sequence"/>
</dbReference>
<accession>A0A544T0M1</accession>
<dbReference type="Pfam" id="PF09602">
    <property type="entry name" value="PhaP_Bmeg"/>
    <property type="match status" value="1"/>
</dbReference>
<comment type="caution">
    <text evidence="2">The sequence shown here is derived from an EMBL/GenBank/DDBJ whole genome shotgun (WGS) entry which is preliminary data.</text>
</comment>
<dbReference type="InterPro" id="IPR036641">
    <property type="entry name" value="HPT_dom_sf"/>
</dbReference>
<sequence length="165" mass="18624">MAREQVGNGVDLLWDGWLNGFKTLQSLQDDVQKKSLQAFTYQKELLDSTVATLTAIEEETKKATQDWQEKVQTSVKGISGNTQLEQVSTWLNNIQEINDKAQALSWKPSYAVLDLFVQSQNHLESTVKAAIEQQKLEREETLNKIEELTQLLKGVHKDLLVPAGV</sequence>
<keyword evidence="3" id="KW-1185">Reference proteome</keyword>
<gene>
    <name evidence="2" type="ORF">FG383_14365</name>
</gene>
<dbReference type="RefSeq" id="WP_142608084.1">
    <property type="nucleotide sequence ID" value="NZ_VDGG01000032.1"/>
</dbReference>
<dbReference type="OrthoDB" id="2677976at2"/>
<dbReference type="SUPFAM" id="SSF47226">
    <property type="entry name" value="Histidine-containing phosphotransfer domain, HPT domain"/>
    <property type="match status" value="1"/>
</dbReference>
<evidence type="ECO:0000313" key="2">
    <source>
        <dbReference type="EMBL" id="TQR10999.1"/>
    </source>
</evidence>
<dbReference type="GO" id="GO:0000160">
    <property type="term" value="P:phosphorelay signal transduction system"/>
    <property type="evidence" value="ECO:0007669"/>
    <property type="project" value="InterPro"/>
</dbReference>
<evidence type="ECO:0008006" key="4">
    <source>
        <dbReference type="Google" id="ProtNLM"/>
    </source>
</evidence>
<feature type="coiled-coil region" evidence="1">
    <location>
        <begin position="128"/>
        <end position="158"/>
    </location>
</feature>
<organism evidence="2 3">
    <name type="scientific">Psychrobacillus soli</name>
    <dbReference type="NCBI Taxonomy" id="1543965"/>
    <lineage>
        <taxon>Bacteria</taxon>
        <taxon>Bacillati</taxon>
        <taxon>Bacillota</taxon>
        <taxon>Bacilli</taxon>
        <taxon>Bacillales</taxon>
        <taxon>Bacillaceae</taxon>
        <taxon>Psychrobacillus</taxon>
    </lineage>
</organism>
<name>A0A544T0M1_9BACI</name>
<evidence type="ECO:0000313" key="3">
    <source>
        <dbReference type="Proteomes" id="UP000318937"/>
    </source>
</evidence>
<dbReference type="AlphaFoldDB" id="A0A544T0M1"/>
<protein>
    <recommendedName>
        <fullName evidence="4">Polyhydroxyalkanoic acid inclusion protein PhaP</fullName>
    </recommendedName>
</protein>
<evidence type="ECO:0000256" key="1">
    <source>
        <dbReference type="SAM" id="Coils"/>
    </source>
</evidence>
<dbReference type="EMBL" id="VDGG01000032">
    <property type="protein sequence ID" value="TQR10999.1"/>
    <property type="molecule type" value="Genomic_DNA"/>
</dbReference>
<proteinExistence type="predicted"/>
<dbReference type="InterPro" id="IPR011728">
    <property type="entry name" value="PhaP_Bmeg"/>
</dbReference>
<reference evidence="2 3" key="1">
    <citation type="submission" date="2019-05" db="EMBL/GenBank/DDBJ databases">
        <title>Psychrobacillus vulpis sp. nov., a new species isolated from feces of a red fox that inhabits in The Tablas de Daimiel Natural Park, Albacete, Spain.</title>
        <authorList>
            <person name="Rodriguez M."/>
            <person name="Reina J.C."/>
            <person name="Bejar V."/>
            <person name="Llamas I."/>
        </authorList>
    </citation>
    <scope>NUCLEOTIDE SEQUENCE [LARGE SCALE GENOMIC DNA]</scope>
    <source>
        <strain evidence="2 3">NHI-2</strain>
    </source>
</reference>
<keyword evidence="1" id="KW-0175">Coiled coil</keyword>